<gene>
    <name evidence="2" type="ORF">K444DRAFT_166194</name>
</gene>
<dbReference type="EMBL" id="KZ613745">
    <property type="protein sequence ID" value="PMD66207.1"/>
    <property type="molecule type" value="Genomic_DNA"/>
</dbReference>
<accession>A0A2J6TT67</accession>
<name>A0A2J6TT67_9HELO</name>
<organism evidence="2 3">
    <name type="scientific">Hyaloscypha bicolor E</name>
    <dbReference type="NCBI Taxonomy" id="1095630"/>
    <lineage>
        <taxon>Eukaryota</taxon>
        <taxon>Fungi</taxon>
        <taxon>Dikarya</taxon>
        <taxon>Ascomycota</taxon>
        <taxon>Pezizomycotina</taxon>
        <taxon>Leotiomycetes</taxon>
        <taxon>Helotiales</taxon>
        <taxon>Hyaloscyphaceae</taxon>
        <taxon>Hyaloscypha</taxon>
        <taxon>Hyaloscypha bicolor</taxon>
    </lineage>
</organism>
<keyword evidence="3" id="KW-1185">Reference proteome</keyword>
<feature type="region of interest" description="Disordered" evidence="1">
    <location>
        <begin position="69"/>
        <end position="88"/>
    </location>
</feature>
<reference evidence="2 3" key="1">
    <citation type="submission" date="2016-04" db="EMBL/GenBank/DDBJ databases">
        <title>A degradative enzymes factory behind the ericoid mycorrhizal symbiosis.</title>
        <authorList>
            <consortium name="DOE Joint Genome Institute"/>
            <person name="Martino E."/>
            <person name="Morin E."/>
            <person name="Grelet G."/>
            <person name="Kuo A."/>
            <person name="Kohler A."/>
            <person name="Daghino S."/>
            <person name="Barry K."/>
            <person name="Choi C."/>
            <person name="Cichocki N."/>
            <person name="Clum A."/>
            <person name="Copeland A."/>
            <person name="Hainaut M."/>
            <person name="Haridas S."/>
            <person name="Labutti K."/>
            <person name="Lindquist E."/>
            <person name="Lipzen A."/>
            <person name="Khouja H.-R."/>
            <person name="Murat C."/>
            <person name="Ohm R."/>
            <person name="Olson A."/>
            <person name="Spatafora J."/>
            <person name="Veneault-Fourrey C."/>
            <person name="Henrissat B."/>
            <person name="Grigoriev I."/>
            <person name="Martin F."/>
            <person name="Perotto S."/>
        </authorList>
    </citation>
    <scope>NUCLEOTIDE SEQUENCE [LARGE SCALE GENOMIC DNA]</scope>
    <source>
        <strain evidence="2 3">E</strain>
    </source>
</reference>
<proteinExistence type="predicted"/>
<dbReference type="InParanoid" id="A0A2J6TT67"/>
<dbReference type="GeneID" id="36578777"/>
<dbReference type="RefSeq" id="XP_024743111.1">
    <property type="nucleotide sequence ID" value="XM_024870695.1"/>
</dbReference>
<sequence length="105" mass="11589">MNSPSHKHNRLPAEGIGQAVDGFVKWLESEQSAISLYFARHPSICRSFLEAVQRVTSRESLVTPVATPVENALDDEPTASDSKEVGDRTDSITRDVLQVLIIRLS</sequence>
<dbReference type="Proteomes" id="UP000235371">
    <property type="component" value="Unassembled WGS sequence"/>
</dbReference>
<evidence type="ECO:0000313" key="2">
    <source>
        <dbReference type="EMBL" id="PMD66207.1"/>
    </source>
</evidence>
<dbReference type="AlphaFoldDB" id="A0A2J6TT67"/>
<evidence type="ECO:0000313" key="3">
    <source>
        <dbReference type="Proteomes" id="UP000235371"/>
    </source>
</evidence>
<protein>
    <submittedName>
        <fullName evidence="2">Uncharacterized protein</fullName>
    </submittedName>
</protein>
<evidence type="ECO:0000256" key="1">
    <source>
        <dbReference type="SAM" id="MobiDB-lite"/>
    </source>
</evidence>